<dbReference type="InterPro" id="IPR000490">
    <property type="entry name" value="Glyco_hydro_17"/>
</dbReference>
<gene>
    <name evidence="15" type="ORF">CRHIZ90672A_00014106</name>
</gene>
<dbReference type="OrthoDB" id="1293114at2759"/>
<proteinExistence type="inferred from homology"/>
<comment type="subcellular location">
    <subcellularLocation>
        <location evidence="1">Secreted</location>
        <location evidence="1">Cell wall</location>
    </subcellularLocation>
</comment>
<protein>
    <recommendedName>
        <fullName evidence="10">glucan 1,3-beta-glucosidase</fullName>
        <ecNumber evidence="10">3.2.1.58</ecNumber>
    </recommendedName>
    <alternativeName>
        <fullName evidence="11">Exo-1,3-beta-glucanase</fullName>
    </alternativeName>
</protein>
<dbReference type="InterPro" id="IPR017853">
    <property type="entry name" value="GH"/>
</dbReference>
<evidence type="ECO:0000256" key="8">
    <source>
        <dbReference type="ARBA" id="ARBA00023295"/>
    </source>
</evidence>
<evidence type="ECO:0000256" key="5">
    <source>
        <dbReference type="ARBA" id="ARBA00022729"/>
    </source>
</evidence>
<dbReference type="InterPro" id="IPR050732">
    <property type="entry name" value="Beta-glucan_modifiers"/>
</dbReference>
<keyword evidence="16" id="KW-1185">Reference proteome</keyword>
<dbReference type="GO" id="GO:0042973">
    <property type="term" value="F:glucan endo-1,3-beta-D-glucosidase activity"/>
    <property type="evidence" value="ECO:0007669"/>
    <property type="project" value="TreeGrafter"/>
</dbReference>
<evidence type="ECO:0000313" key="16">
    <source>
        <dbReference type="Proteomes" id="UP000696573"/>
    </source>
</evidence>
<dbReference type="EMBL" id="CABFNQ020000485">
    <property type="protein sequence ID" value="CAH0016798.1"/>
    <property type="molecule type" value="Genomic_DNA"/>
</dbReference>
<dbReference type="GO" id="GO:0005576">
    <property type="term" value="C:extracellular region"/>
    <property type="evidence" value="ECO:0007669"/>
    <property type="project" value="TreeGrafter"/>
</dbReference>
<keyword evidence="5 14" id="KW-0732">Signal</keyword>
<dbReference type="SUPFAM" id="SSF51445">
    <property type="entry name" value="(Trans)glycosidases"/>
    <property type="match status" value="1"/>
</dbReference>
<feature type="chain" id="PRO_5040350840" description="glucan 1,3-beta-glucosidase" evidence="14">
    <location>
        <begin position="24"/>
        <end position="302"/>
    </location>
</feature>
<evidence type="ECO:0000256" key="4">
    <source>
        <dbReference type="ARBA" id="ARBA00022525"/>
    </source>
</evidence>
<keyword evidence="6 13" id="KW-0378">Hydrolase</keyword>
<dbReference type="Pfam" id="PF00332">
    <property type="entry name" value="Glyco_hydro_17"/>
    <property type="match status" value="1"/>
</dbReference>
<feature type="signal peptide" evidence="14">
    <location>
        <begin position="1"/>
        <end position="23"/>
    </location>
</feature>
<dbReference type="PANTHER" id="PTHR16631:SF26">
    <property type="entry name" value="GLUCAN 1,3-BETA-GLUCOSIDASE"/>
    <property type="match status" value="1"/>
</dbReference>
<dbReference type="PROSITE" id="PS00587">
    <property type="entry name" value="GLYCOSYL_HYDROL_F17"/>
    <property type="match status" value="1"/>
</dbReference>
<keyword evidence="3" id="KW-0134">Cell wall</keyword>
<sequence>MYFSASCSAIAALVLPLISQVSAAGQLGFALGVKHADGSCKYQADYEADFDAIGTAGSSIVRIYSAADCDVARQILPAAKNKGFRVVLGIWPDTDDSYNAGKAAILESAVAYPDQVYAITVGSEALYRGTFTADQLISKIADMRQAAPQFRYGTADSWNMYIQDNGLSLVPVADILLVNAFAYWQGAAISNAVNVFNDDINQAFDRIKSVAGDKQIELWVGETGWPTEGTTYQAAVPSLESAEFFYHNGVCSRLNDGTNVFYFEAFDEPWKPDSIGDDGSAADEKHWGAMTSDRVAKFSLQC</sequence>
<organism evidence="15 16">
    <name type="scientific">Clonostachys rhizophaga</name>
    <dbReference type="NCBI Taxonomy" id="160324"/>
    <lineage>
        <taxon>Eukaryota</taxon>
        <taxon>Fungi</taxon>
        <taxon>Dikarya</taxon>
        <taxon>Ascomycota</taxon>
        <taxon>Pezizomycotina</taxon>
        <taxon>Sordariomycetes</taxon>
        <taxon>Hypocreomycetidae</taxon>
        <taxon>Hypocreales</taxon>
        <taxon>Bionectriaceae</taxon>
        <taxon>Clonostachys</taxon>
    </lineage>
</organism>
<reference evidence="15" key="1">
    <citation type="submission" date="2021-10" db="EMBL/GenBank/DDBJ databases">
        <authorList>
            <person name="Piombo E."/>
        </authorList>
    </citation>
    <scope>NUCLEOTIDE SEQUENCE</scope>
</reference>
<dbReference type="GO" id="GO:0009986">
    <property type="term" value="C:cell surface"/>
    <property type="evidence" value="ECO:0007669"/>
    <property type="project" value="TreeGrafter"/>
</dbReference>
<dbReference type="GO" id="GO:0071555">
    <property type="term" value="P:cell wall organization"/>
    <property type="evidence" value="ECO:0007669"/>
    <property type="project" value="TreeGrafter"/>
</dbReference>
<evidence type="ECO:0000313" key="15">
    <source>
        <dbReference type="EMBL" id="CAH0016798.1"/>
    </source>
</evidence>
<accession>A0A9N9V6K6</accession>
<evidence type="ECO:0000256" key="10">
    <source>
        <dbReference type="ARBA" id="ARBA00038929"/>
    </source>
</evidence>
<evidence type="ECO:0000256" key="1">
    <source>
        <dbReference type="ARBA" id="ARBA00004191"/>
    </source>
</evidence>
<evidence type="ECO:0000256" key="2">
    <source>
        <dbReference type="ARBA" id="ARBA00008773"/>
    </source>
</evidence>
<keyword evidence="8 13" id="KW-0326">Glycosidase</keyword>
<comment type="similarity">
    <text evidence="2 12">Belongs to the glycosyl hydrolase 17 family.</text>
</comment>
<keyword evidence="4" id="KW-0964">Secreted</keyword>
<dbReference type="Proteomes" id="UP000696573">
    <property type="component" value="Unassembled WGS sequence"/>
</dbReference>
<evidence type="ECO:0000256" key="7">
    <source>
        <dbReference type="ARBA" id="ARBA00023180"/>
    </source>
</evidence>
<evidence type="ECO:0000256" key="14">
    <source>
        <dbReference type="SAM" id="SignalP"/>
    </source>
</evidence>
<evidence type="ECO:0000256" key="3">
    <source>
        <dbReference type="ARBA" id="ARBA00022512"/>
    </source>
</evidence>
<evidence type="ECO:0000256" key="6">
    <source>
        <dbReference type="ARBA" id="ARBA00022801"/>
    </source>
</evidence>
<dbReference type="EC" id="3.2.1.58" evidence="10"/>
<keyword evidence="7" id="KW-0325">Glycoprotein</keyword>
<comment type="caution">
    <text evidence="15">The sequence shown here is derived from an EMBL/GenBank/DDBJ whole genome shotgun (WGS) entry which is preliminary data.</text>
</comment>
<evidence type="ECO:0000256" key="11">
    <source>
        <dbReference type="ARBA" id="ARBA00041761"/>
    </source>
</evidence>
<dbReference type="AlphaFoldDB" id="A0A9N9V6K6"/>
<evidence type="ECO:0000256" key="12">
    <source>
        <dbReference type="RuleBase" id="RU004335"/>
    </source>
</evidence>
<evidence type="ECO:0000256" key="13">
    <source>
        <dbReference type="RuleBase" id="RU004336"/>
    </source>
</evidence>
<name>A0A9N9V6K6_9HYPO</name>
<evidence type="ECO:0000256" key="9">
    <source>
        <dbReference type="ARBA" id="ARBA00036824"/>
    </source>
</evidence>
<dbReference type="GO" id="GO:0004338">
    <property type="term" value="F:glucan exo-1,3-beta-glucosidase activity"/>
    <property type="evidence" value="ECO:0007669"/>
    <property type="project" value="UniProtKB-EC"/>
</dbReference>
<dbReference type="PANTHER" id="PTHR16631">
    <property type="entry name" value="GLUCAN 1,3-BETA-GLUCOSIDASE"/>
    <property type="match status" value="1"/>
</dbReference>
<dbReference type="GO" id="GO:0009277">
    <property type="term" value="C:fungal-type cell wall"/>
    <property type="evidence" value="ECO:0007669"/>
    <property type="project" value="TreeGrafter"/>
</dbReference>
<dbReference type="Gene3D" id="3.20.20.80">
    <property type="entry name" value="Glycosidases"/>
    <property type="match status" value="1"/>
</dbReference>
<dbReference type="GO" id="GO:0005975">
    <property type="term" value="P:carbohydrate metabolic process"/>
    <property type="evidence" value="ECO:0007669"/>
    <property type="project" value="InterPro"/>
</dbReference>
<comment type="catalytic activity">
    <reaction evidence="9">
        <text>Successive hydrolysis of beta-D-glucose units from the non-reducing ends of (1-&gt;3)-beta-D-glucans, releasing alpha-glucose.</text>
        <dbReference type="EC" id="3.2.1.58"/>
    </reaction>
</comment>